<comment type="caution">
    <text evidence="1">The sequence shown here is derived from an EMBL/GenBank/DDBJ whole genome shotgun (WGS) entry which is preliminary data.</text>
</comment>
<sequence length="163" mass="18754">MLADELIRQAQLHSIMRTVVALLVVVCCVYAQQPQFALPRLPKELPPGFVEVLPEDVITRLRAVHENPNLTAEQQHEQIDQIMTSLPDELVERLPQPPGFENLPQSTRDQLRSIHRDKSLNWRQRAEKIRAVFDALPPHLRPQLPQMPPPPQFRGGMFILNFP</sequence>
<accession>A0A368H181</accession>
<proteinExistence type="predicted"/>
<evidence type="ECO:0008006" key="3">
    <source>
        <dbReference type="Google" id="ProtNLM"/>
    </source>
</evidence>
<dbReference type="EMBL" id="JOJR01000040">
    <property type="protein sequence ID" value="RCN48987.1"/>
    <property type="molecule type" value="Genomic_DNA"/>
</dbReference>
<evidence type="ECO:0000313" key="1">
    <source>
        <dbReference type="EMBL" id="RCN48987.1"/>
    </source>
</evidence>
<dbReference type="OrthoDB" id="5799464at2759"/>
<protein>
    <recommendedName>
        <fullName evidence="3">SXP/RAL-2 family protein Ani s 5-like cation-binding domain-containing protein</fullName>
    </recommendedName>
</protein>
<keyword evidence="2" id="KW-1185">Reference proteome</keyword>
<dbReference type="AlphaFoldDB" id="A0A368H181"/>
<reference evidence="1 2" key="1">
    <citation type="submission" date="2014-10" db="EMBL/GenBank/DDBJ databases">
        <title>Draft genome of the hookworm Ancylostoma caninum.</title>
        <authorList>
            <person name="Mitreva M."/>
        </authorList>
    </citation>
    <scope>NUCLEOTIDE SEQUENCE [LARGE SCALE GENOMIC DNA]</scope>
    <source>
        <strain evidence="1 2">Baltimore</strain>
    </source>
</reference>
<gene>
    <name evidence="1" type="ORF">ANCCAN_04969</name>
</gene>
<dbReference type="Proteomes" id="UP000252519">
    <property type="component" value="Unassembled WGS sequence"/>
</dbReference>
<evidence type="ECO:0000313" key="2">
    <source>
        <dbReference type="Proteomes" id="UP000252519"/>
    </source>
</evidence>
<organism evidence="1 2">
    <name type="scientific">Ancylostoma caninum</name>
    <name type="common">Dog hookworm</name>
    <dbReference type="NCBI Taxonomy" id="29170"/>
    <lineage>
        <taxon>Eukaryota</taxon>
        <taxon>Metazoa</taxon>
        <taxon>Ecdysozoa</taxon>
        <taxon>Nematoda</taxon>
        <taxon>Chromadorea</taxon>
        <taxon>Rhabditida</taxon>
        <taxon>Rhabditina</taxon>
        <taxon>Rhabditomorpha</taxon>
        <taxon>Strongyloidea</taxon>
        <taxon>Ancylostomatidae</taxon>
        <taxon>Ancylostomatinae</taxon>
        <taxon>Ancylostoma</taxon>
    </lineage>
</organism>
<name>A0A368H181_ANCCA</name>